<dbReference type="Proteomes" id="UP000729009">
    <property type="component" value="Unassembled WGS sequence"/>
</dbReference>
<proteinExistence type="predicted"/>
<protein>
    <submittedName>
        <fullName evidence="2">DUF2635 domain-containing protein</fullName>
    </submittedName>
</protein>
<comment type="caution">
    <text evidence="2">The sequence shown here is derived from an EMBL/GenBank/DDBJ whole genome shotgun (WGS) entry which is preliminary data.</text>
</comment>
<reference evidence="2 3" key="1">
    <citation type="submission" date="2019-05" db="EMBL/GenBank/DDBJ databases">
        <title>Draft genomes of bacterial isolates retrieved from different Forrest soils.</title>
        <authorList>
            <person name="Soares-Castro P."/>
            <person name="Santos P.M."/>
        </authorList>
    </citation>
    <scope>NUCLEOTIDE SEQUENCE [LARGE SCALE GENOMIC DNA]</scope>
    <source>
        <strain evidence="2 3">UMG736</strain>
    </source>
</reference>
<dbReference type="AlphaFoldDB" id="A0ABD6M3J6"/>
<dbReference type="EMBL" id="SUQN01000001">
    <property type="protein sequence ID" value="NTZ49072.1"/>
    <property type="molecule type" value="Genomic_DNA"/>
</dbReference>
<sequence length="60" mass="6638">MFVKPKDGRSVHDPARGDLLPAAGRNVEPSQYWYRRENDGDIEVVTPSQGAAPDKKVSTK</sequence>
<feature type="compositionally biased region" description="Basic and acidic residues" evidence="1">
    <location>
        <begin position="1"/>
        <end position="16"/>
    </location>
</feature>
<evidence type="ECO:0000313" key="3">
    <source>
        <dbReference type="Proteomes" id="UP000729009"/>
    </source>
</evidence>
<evidence type="ECO:0000313" key="2">
    <source>
        <dbReference type="EMBL" id="NTZ49072.1"/>
    </source>
</evidence>
<keyword evidence="3" id="KW-1185">Reference proteome</keyword>
<evidence type="ECO:0000256" key="1">
    <source>
        <dbReference type="SAM" id="MobiDB-lite"/>
    </source>
</evidence>
<feature type="region of interest" description="Disordered" evidence="1">
    <location>
        <begin position="1"/>
        <end position="60"/>
    </location>
</feature>
<dbReference type="RefSeq" id="WP_174360391.1">
    <property type="nucleotide sequence ID" value="NZ_SUQN01000001.1"/>
</dbReference>
<organism evidence="2 3">
    <name type="scientific">Citrobacter gillenii</name>
    <dbReference type="NCBI Taxonomy" id="67828"/>
    <lineage>
        <taxon>Bacteria</taxon>
        <taxon>Pseudomonadati</taxon>
        <taxon>Pseudomonadota</taxon>
        <taxon>Gammaproteobacteria</taxon>
        <taxon>Enterobacterales</taxon>
        <taxon>Enterobacteriaceae</taxon>
        <taxon>Citrobacter</taxon>
        <taxon>Citrobacter freundii complex</taxon>
    </lineage>
</organism>
<dbReference type="Pfam" id="PF10948">
    <property type="entry name" value="DUF2635"/>
    <property type="match status" value="1"/>
</dbReference>
<gene>
    <name evidence="2" type="ORF">FCH32_01970</name>
</gene>
<dbReference type="InterPro" id="IPR024400">
    <property type="entry name" value="DUF2635"/>
</dbReference>
<accession>A0ABD6M3J6</accession>
<name>A0ABD6M3J6_9ENTR</name>